<feature type="compositionally biased region" description="Basic residues" evidence="18">
    <location>
        <begin position="704"/>
        <end position="721"/>
    </location>
</feature>
<comment type="catalytic activity">
    <reaction evidence="1">
        <text>S-ubiquitinyl-[E2 ubiquitin-conjugating enzyme]-L-cysteine + [acceptor protein]-L-lysine = [E2 ubiquitin-conjugating enzyme]-L-cysteine + N(6)-ubiquitinyl-[acceptor protein]-L-lysine.</text>
        <dbReference type="EC" id="2.3.2.27"/>
    </reaction>
</comment>
<evidence type="ECO:0000256" key="6">
    <source>
        <dbReference type="ARBA" id="ARBA00022475"/>
    </source>
</evidence>
<dbReference type="InterPro" id="IPR001841">
    <property type="entry name" value="Znf_RING"/>
</dbReference>
<dbReference type="PROSITE" id="PS50089">
    <property type="entry name" value="ZF_RING_2"/>
    <property type="match status" value="1"/>
</dbReference>
<feature type="compositionally biased region" description="Low complexity" evidence="18">
    <location>
        <begin position="730"/>
        <end position="759"/>
    </location>
</feature>
<dbReference type="Pfam" id="PF18212">
    <property type="entry name" value="ZNRF_3_ecto"/>
    <property type="match status" value="2"/>
</dbReference>
<evidence type="ECO:0000256" key="3">
    <source>
        <dbReference type="ARBA" id="ARBA00004906"/>
    </source>
</evidence>
<evidence type="ECO:0000313" key="22">
    <source>
        <dbReference type="RefSeq" id="XP_032823871.1"/>
    </source>
</evidence>
<feature type="compositionally biased region" description="Gly residues" evidence="18">
    <location>
        <begin position="461"/>
        <end position="476"/>
    </location>
</feature>
<evidence type="ECO:0000256" key="5">
    <source>
        <dbReference type="ARBA" id="ARBA00012483"/>
    </source>
</evidence>
<evidence type="ECO:0000256" key="8">
    <source>
        <dbReference type="ARBA" id="ARBA00022687"/>
    </source>
</evidence>
<sequence length="1213" mass="126764">MMTLPPDSSSSSSLGLPPQPRLNQHHHHHRHHRSHHHHHHHRHRAHPSPQPPPPLLLLILLLAPPPSCALTVSPGRDAALIEVILYEPRPSSGNYLTRPTDLQGSYSRSGALSGAEGKILQVHPLSLCVSTEDEELLDYGWVGVVKLDSPELNIHPCLDVLGKTNLAERRNKDQSARRKGSKRDDFANSKNNLYEFAKLAIQRGATAVIFDVSENPSAIEQLNGAVTDTLSRPVIYVRGADAVKLMTIVNDEKVARARIQPKVGNEPRLGREDVDLGILIAVLAFICALCIALLLRVRFTQRRAQSIVSRRGASVISRLQTRHYVKSVGGGGGSGGGPGGGPGGGRGGARGATGGAPLDPGDLSEGASSTSDPVCAVCLEEFQHGQELRVVPCSHEFHRECVDPWLVQHHTCPLCMFNITEALHSPPAGIPCLESRPLRTPGGPQQQHHSGRLANPAGLANPGGIGNPGNGGGGGAPASSSSAAVGVPPPYPGRARWVPTSDPRAPPLPLSAQQQQQRGRYGQAHHAAAATGRFARSSQRHHHHHHPLYFGVERAATAAAAAAAVGTAGAARGEGGAAAAPVDGGGGGVERERPDERLEAVERGPGFAPPRAYGGAEAQRFSRHAFPPVSGGDVHGAEYYTYWEETHRHWYTYGQRRGTHTLVQHSGQAPAETQGGGGGAPLPGHQPSAQQQQQQQSRWELSHLHYHHHLHHHHVPPRHHGGGSGGGGLSHPQHQPQQQQQHQPQQHQHYRHNSNSSGESGRRGDHSSFSGYAADGTASDDSALFDSANDANSRRGVYGSQSTVRSSLSSDFDPYVYRGGGGGSCGGSGSTGETGAASEPELAAPPTAAAAAAGTPKAATPAAERSRAAHPALSSSSSSSSLLQLQASHCRGSAEMHMDTESCSVSFTNTGGSASACGHRRPRTDAAPPAPCPPRGPAGGEPRRCSPAAPAAPAAEARGCHNCAVDLSRASLGMRDCKGACDDGARCTCPSGLGARGSATELSRSEAAKVECKCRSSPPCPPPPRPPPSAPQHVTLPSCFRHGARVQIGDHLPAGGTRLLEVCLGCRDGKGLPGGATTVGRRCHGAQACPGSARATGAAAGSRARHQERDSGGGGGGGGGRPTASPSLSRSALRRHSGKGREAGERLLSRSDSSRTRHAKEGPAGERTLPEERWESAAPLLASNSERLTGLGHATSSMERDSDEIHSPLATLV</sequence>
<evidence type="ECO:0000256" key="12">
    <source>
        <dbReference type="ARBA" id="ARBA00022771"/>
    </source>
</evidence>
<dbReference type="InterPro" id="IPR051073">
    <property type="entry name" value="ZNRF3_Arkadia_E3_ligases"/>
</dbReference>
<feature type="compositionally biased region" description="Gly residues" evidence="18">
    <location>
        <begin position="1112"/>
        <end position="1121"/>
    </location>
</feature>
<dbReference type="GO" id="GO:0005886">
    <property type="term" value="C:plasma membrane"/>
    <property type="evidence" value="ECO:0007669"/>
    <property type="project" value="UniProtKB-SubCell"/>
</dbReference>
<evidence type="ECO:0000256" key="17">
    <source>
        <dbReference type="PROSITE-ProRule" id="PRU00175"/>
    </source>
</evidence>
<keyword evidence="10" id="KW-0479">Metal-binding</keyword>
<evidence type="ECO:0000256" key="19">
    <source>
        <dbReference type="SAM" id="Phobius"/>
    </source>
</evidence>
<keyword evidence="21" id="KW-1185">Reference proteome</keyword>
<feature type="compositionally biased region" description="Low complexity" evidence="18">
    <location>
        <begin position="513"/>
        <end position="530"/>
    </location>
</feature>
<feature type="compositionally biased region" description="Low complexity" evidence="18">
    <location>
        <begin position="872"/>
        <end position="881"/>
    </location>
</feature>
<feature type="region of interest" description="Disordered" evidence="18">
    <location>
        <begin position="664"/>
        <end position="775"/>
    </location>
</feature>
<dbReference type="GO" id="GO:0061630">
    <property type="term" value="F:ubiquitin protein ligase activity"/>
    <property type="evidence" value="ECO:0007669"/>
    <property type="project" value="UniProtKB-EC"/>
</dbReference>
<feature type="region of interest" description="Disordered" evidence="18">
    <location>
        <begin position="434"/>
        <end position="544"/>
    </location>
</feature>
<evidence type="ECO:0000256" key="13">
    <source>
        <dbReference type="ARBA" id="ARBA00022786"/>
    </source>
</evidence>
<name>A0AAJ7TTE2_PETMA</name>
<feature type="region of interest" description="Disordered" evidence="18">
    <location>
        <begin position="1016"/>
        <end position="1036"/>
    </location>
</feature>
<keyword evidence="15 19" id="KW-1133">Transmembrane helix</keyword>
<evidence type="ECO:0000256" key="1">
    <source>
        <dbReference type="ARBA" id="ARBA00000900"/>
    </source>
</evidence>
<feature type="domain" description="RING-type" evidence="20">
    <location>
        <begin position="375"/>
        <end position="415"/>
    </location>
</feature>
<feature type="compositionally biased region" description="Low complexity" evidence="18">
    <location>
        <begin position="1"/>
        <end position="16"/>
    </location>
</feature>
<keyword evidence="16 19" id="KW-0472">Membrane</keyword>
<evidence type="ECO:0000256" key="7">
    <source>
        <dbReference type="ARBA" id="ARBA00022679"/>
    </source>
</evidence>
<gene>
    <name evidence="22" type="primary">LOC116950285</name>
</gene>
<dbReference type="GO" id="GO:0016055">
    <property type="term" value="P:Wnt signaling pathway"/>
    <property type="evidence" value="ECO:0007669"/>
    <property type="project" value="UniProtKB-KW"/>
</dbReference>
<dbReference type="AlphaFoldDB" id="A0AAJ7TTE2"/>
<dbReference type="Gene3D" id="3.50.30.30">
    <property type="match status" value="2"/>
</dbReference>
<dbReference type="Proteomes" id="UP001318040">
    <property type="component" value="Chromosome 38"/>
</dbReference>
<feature type="compositionally biased region" description="Polar residues" evidence="18">
    <location>
        <begin position="799"/>
        <end position="810"/>
    </location>
</feature>
<keyword evidence="8" id="KW-0879">Wnt signaling pathway</keyword>
<feature type="compositionally biased region" description="Low complexity" evidence="18">
    <location>
        <begin position="833"/>
        <end position="863"/>
    </location>
</feature>
<dbReference type="Pfam" id="PF13639">
    <property type="entry name" value="zf-RING_2"/>
    <property type="match status" value="1"/>
</dbReference>
<dbReference type="GO" id="GO:0030178">
    <property type="term" value="P:negative regulation of Wnt signaling pathway"/>
    <property type="evidence" value="ECO:0007669"/>
    <property type="project" value="UniProtKB-ARBA"/>
</dbReference>
<dbReference type="GO" id="GO:0008270">
    <property type="term" value="F:zinc ion binding"/>
    <property type="evidence" value="ECO:0007669"/>
    <property type="project" value="UniProtKB-KW"/>
</dbReference>
<comment type="similarity">
    <text evidence="4">Belongs to the ZNRF3 family.</text>
</comment>
<comment type="pathway">
    <text evidence="3">Protein modification; protein ubiquitination.</text>
</comment>
<keyword evidence="7" id="KW-0808">Transferase</keyword>
<keyword evidence="12 17" id="KW-0863">Zinc-finger</keyword>
<feature type="compositionally biased region" description="Low complexity" evidence="18">
    <location>
        <begin position="1091"/>
        <end position="1102"/>
    </location>
</feature>
<feature type="region of interest" description="Disordered" evidence="18">
    <location>
        <begin position="914"/>
        <end position="949"/>
    </location>
</feature>
<proteinExistence type="inferred from homology"/>
<dbReference type="RefSeq" id="XP_032823871.1">
    <property type="nucleotide sequence ID" value="XM_032967980.1"/>
</dbReference>
<feature type="region of interest" description="Disordered" evidence="18">
    <location>
        <begin position="1088"/>
        <end position="1213"/>
    </location>
</feature>
<feature type="region of interest" description="Disordered" evidence="18">
    <location>
        <begin position="823"/>
        <end position="881"/>
    </location>
</feature>
<keyword evidence="13" id="KW-0833">Ubl conjugation pathway</keyword>
<protein>
    <recommendedName>
        <fullName evidence="5">RING-type E3 ubiquitin transferase</fullName>
        <ecNumber evidence="5">2.3.2.27</ecNumber>
    </recommendedName>
</protein>
<evidence type="ECO:0000256" key="4">
    <source>
        <dbReference type="ARBA" id="ARBA00008759"/>
    </source>
</evidence>
<evidence type="ECO:0000256" key="14">
    <source>
        <dbReference type="ARBA" id="ARBA00022833"/>
    </source>
</evidence>
<keyword evidence="6" id="KW-1003">Cell membrane</keyword>
<evidence type="ECO:0000259" key="20">
    <source>
        <dbReference type="PROSITE" id="PS50089"/>
    </source>
</evidence>
<dbReference type="EC" id="2.3.2.27" evidence="5"/>
<evidence type="ECO:0000256" key="16">
    <source>
        <dbReference type="ARBA" id="ARBA00023136"/>
    </source>
</evidence>
<evidence type="ECO:0000313" key="21">
    <source>
        <dbReference type="Proteomes" id="UP001318040"/>
    </source>
</evidence>
<feature type="compositionally biased region" description="Low complexity" evidence="18">
    <location>
        <begin position="682"/>
        <end position="696"/>
    </location>
</feature>
<reference evidence="22" key="1">
    <citation type="submission" date="2025-08" db="UniProtKB">
        <authorList>
            <consortium name="RefSeq"/>
        </authorList>
    </citation>
    <scope>IDENTIFICATION</scope>
    <source>
        <tissue evidence="22">Sperm</tissue>
    </source>
</reference>
<comment type="subcellular location">
    <subcellularLocation>
        <location evidence="2">Cell membrane</location>
        <topology evidence="2">Single-pass type I membrane protein</topology>
    </subcellularLocation>
</comment>
<keyword evidence="9 19" id="KW-0812">Transmembrane</keyword>
<evidence type="ECO:0000256" key="9">
    <source>
        <dbReference type="ARBA" id="ARBA00022692"/>
    </source>
</evidence>
<dbReference type="InterPro" id="IPR040700">
    <property type="entry name" value="ZNRF-3_ecto"/>
</dbReference>
<feature type="compositionally biased region" description="Low complexity" evidence="18">
    <location>
        <begin position="477"/>
        <end position="486"/>
    </location>
</feature>
<dbReference type="Gene3D" id="3.30.40.10">
    <property type="entry name" value="Zinc/RING finger domain, C3HC4 (zinc finger)"/>
    <property type="match status" value="1"/>
</dbReference>
<feature type="compositionally biased region" description="Gly residues" evidence="18">
    <location>
        <begin position="823"/>
        <end position="832"/>
    </location>
</feature>
<evidence type="ECO:0000256" key="11">
    <source>
        <dbReference type="ARBA" id="ARBA00022729"/>
    </source>
</evidence>
<feature type="region of interest" description="Disordered" evidence="18">
    <location>
        <begin position="790"/>
        <end position="811"/>
    </location>
</feature>
<keyword evidence="11" id="KW-0732">Signal</keyword>
<dbReference type="PANTHER" id="PTHR16200">
    <property type="entry name" value="RING ZINC FINGER"/>
    <property type="match status" value="1"/>
</dbReference>
<evidence type="ECO:0000256" key="18">
    <source>
        <dbReference type="SAM" id="MobiDB-lite"/>
    </source>
</evidence>
<feature type="compositionally biased region" description="Gly residues" evidence="18">
    <location>
        <begin position="328"/>
        <end position="354"/>
    </location>
</feature>
<feature type="compositionally biased region" description="Basic and acidic residues" evidence="18">
    <location>
        <begin position="1139"/>
        <end position="1175"/>
    </location>
</feature>
<evidence type="ECO:0000256" key="15">
    <source>
        <dbReference type="ARBA" id="ARBA00022989"/>
    </source>
</evidence>
<evidence type="ECO:0000256" key="2">
    <source>
        <dbReference type="ARBA" id="ARBA00004251"/>
    </source>
</evidence>
<keyword evidence="14" id="KW-0862">Zinc</keyword>
<feature type="region of interest" description="Disordered" evidence="18">
    <location>
        <begin position="326"/>
        <end position="368"/>
    </location>
</feature>
<feature type="compositionally biased region" description="Pro residues" evidence="18">
    <location>
        <begin position="1018"/>
        <end position="1030"/>
    </location>
</feature>
<feature type="transmembrane region" description="Helical" evidence="19">
    <location>
        <begin position="276"/>
        <end position="295"/>
    </location>
</feature>
<accession>A0AAJ7TTE2</accession>
<feature type="compositionally biased region" description="Low complexity" evidence="18">
    <location>
        <begin position="1122"/>
        <end position="1131"/>
    </location>
</feature>
<dbReference type="SMART" id="SM00184">
    <property type="entry name" value="RING"/>
    <property type="match status" value="1"/>
</dbReference>
<organism evidence="21 22">
    <name type="scientific">Petromyzon marinus</name>
    <name type="common">Sea lamprey</name>
    <dbReference type="NCBI Taxonomy" id="7757"/>
    <lineage>
        <taxon>Eukaryota</taxon>
        <taxon>Metazoa</taxon>
        <taxon>Chordata</taxon>
        <taxon>Craniata</taxon>
        <taxon>Vertebrata</taxon>
        <taxon>Cyclostomata</taxon>
        <taxon>Hyperoartia</taxon>
        <taxon>Petromyzontiformes</taxon>
        <taxon>Petromyzontidae</taxon>
        <taxon>Petromyzon</taxon>
    </lineage>
</organism>
<feature type="compositionally biased region" description="Basic residues" evidence="18">
    <location>
        <begin position="23"/>
        <end position="46"/>
    </location>
</feature>
<dbReference type="SUPFAM" id="SSF57850">
    <property type="entry name" value="RING/U-box"/>
    <property type="match status" value="1"/>
</dbReference>
<evidence type="ECO:0000256" key="10">
    <source>
        <dbReference type="ARBA" id="ARBA00022723"/>
    </source>
</evidence>
<feature type="region of interest" description="Disordered" evidence="18">
    <location>
        <begin position="1"/>
        <end position="50"/>
    </location>
</feature>
<dbReference type="InterPro" id="IPR013083">
    <property type="entry name" value="Znf_RING/FYVE/PHD"/>
</dbReference>